<sequence length="49" mass="5815">MYPQSFVNKEEKILEVNSNAFDVPKPAYMDTYFFCSKNYNVIDIFLLIN</sequence>
<name>A0A1I2H5L2_9BACT</name>
<dbReference type="EMBL" id="FOLQ01000038">
    <property type="protein sequence ID" value="SFF24972.1"/>
    <property type="molecule type" value="Genomic_DNA"/>
</dbReference>
<organism evidence="1 2">
    <name type="scientific">Spirosoma endophyticum</name>
    <dbReference type="NCBI Taxonomy" id="662367"/>
    <lineage>
        <taxon>Bacteria</taxon>
        <taxon>Pseudomonadati</taxon>
        <taxon>Bacteroidota</taxon>
        <taxon>Cytophagia</taxon>
        <taxon>Cytophagales</taxon>
        <taxon>Cytophagaceae</taxon>
        <taxon>Spirosoma</taxon>
    </lineage>
</organism>
<dbReference type="STRING" id="662367.SAMN05216167_13820"/>
<dbReference type="AlphaFoldDB" id="A0A1I2H5L2"/>
<proteinExistence type="predicted"/>
<evidence type="ECO:0000313" key="2">
    <source>
        <dbReference type="Proteomes" id="UP000198598"/>
    </source>
</evidence>
<reference evidence="1 2" key="1">
    <citation type="submission" date="2016-10" db="EMBL/GenBank/DDBJ databases">
        <authorList>
            <person name="de Groot N.N."/>
        </authorList>
    </citation>
    <scope>NUCLEOTIDE SEQUENCE [LARGE SCALE GENOMIC DNA]</scope>
    <source>
        <strain evidence="1 2">DSM 26130</strain>
    </source>
</reference>
<accession>A0A1I2H5L2</accession>
<protein>
    <submittedName>
        <fullName evidence="1">Uncharacterized protein</fullName>
    </submittedName>
</protein>
<gene>
    <name evidence="1" type="ORF">SAMN05216167_13820</name>
</gene>
<keyword evidence="2" id="KW-1185">Reference proteome</keyword>
<dbReference type="Proteomes" id="UP000198598">
    <property type="component" value="Unassembled WGS sequence"/>
</dbReference>
<evidence type="ECO:0000313" key="1">
    <source>
        <dbReference type="EMBL" id="SFF24972.1"/>
    </source>
</evidence>